<comment type="caution">
    <text evidence="2">The sequence shown here is derived from an EMBL/GenBank/DDBJ whole genome shotgun (WGS) entry which is preliminary data.</text>
</comment>
<evidence type="ECO:0000313" key="3">
    <source>
        <dbReference type="Proteomes" id="UP000807825"/>
    </source>
</evidence>
<reference evidence="2" key="1">
    <citation type="submission" date="2020-07" db="EMBL/GenBank/DDBJ databases">
        <title>Huge and variable diversity of episymbiotic CPR bacteria and DPANN archaea in groundwater ecosystems.</title>
        <authorList>
            <person name="He C.Y."/>
            <person name="Keren R."/>
            <person name="Whittaker M."/>
            <person name="Farag I.F."/>
            <person name="Doudna J."/>
            <person name="Cate J.H.D."/>
            <person name="Banfield J.F."/>
        </authorList>
    </citation>
    <scope>NUCLEOTIDE SEQUENCE</scope>
    <source>
        <strain evidence="2">NC_groundwater_1664_Pr3_B-0.1um_52_9</strain>
    </source>
</reference>
<evidence type="ECO:0000256" key="1">
    <source>
        <dbReference type="SAM" id="Phobius"/>
    </source>
</evidence>
<keyword evidence="1" id="KW-0812">Transmembrane</keyword>
<keyword evidence="1" id="KW-1133">Transmembrane helix</keyword>
<sequence length="294" mass="32428">MAATNTSENRNCSSSKYIYAAVSVLAMLLALLVIPEHSVAEPLEYNPFATIGLEARWGRLDGRLGFAQDTGETGTLNDFVMDLGLPRNTMTWGVQATARPLEHHLVRIFGYLPETYKGGTTLNRALTTRNFTYAAGTSILSEFKTAMFGFGYDLDFLVGPKWYGGLHGNIRHMLVQVRMGNAASGREDTLSIAETVPCLGAHMQTRNTFEFGPGRGNVNLGGFARMNFSMTPNFMNYFDVTAGVAVGFRVGMLAMVETKIGYHYESYYHDQEVNGGKILELRRDGILLSLEGLF</sequence>
<evidence type="ECO:0000313" key="2">
    <source>
        <dbReference type="EMBL" id="MBI5252003.1"/>
    </source>
</evidence>
<organism evidence="2 3">
    <name type="scientific">Desulfomonile tiedjei</name>
    <dbReference type="NCBI Taxonomy" id="2358"/>
    <lineage>
        <taxon>Bacteria</taxon>
        <taxon>Pseudomonadati</taxon>
        <taxon>Thermodesulfobacteriota</taxon>
        <taxon>Desulfomonilia</taxon>
        <taxon>Desulfomonilales</taxon>
        <taxon>Desulfomonilaceae</taxon>
        <taxon>Desulfomonile</taxon>
    </lineage>
</organism>
<keyword evidence="1" id="KW-0472">Membrane</keyword>
<accession>A0A9D6V786</accession>
<protein>
    <submittedName>
        <fullName evidence="2">Uncharacterized protein</fullName>
    </submittedName>
</protein>
<name>A0A9D6V786_9BACT</name>
<dbReference type="Proteomes" id="UP000807825">
    <property type="component" value="Unassembled WGS sequence"/>
</dbReference>
<feature type="transmembrane region" description="Helical" evidence="1">
    <location>
        <begin position="17"/>
        <end position="34"/>
    </location>
</feature>
<proteinExistence type="predicted"/>
<dbReference type="EMBL" id="JACRDE010000550">
    <property type="protein sequence ID" value="MBI5252003.1"/>
    <property type="molecule type" value="Genomic_DNA"/>
</dbReference>
<gene>
    <name evidence="2" type="ORF">HY912_21120</name>
</gene>
<dbReference type="AlphaFoldDB" id="A0A9D6V786"/>